<evidence type="ECO:0000313" key="3">
    <source>
        <dbReference type="Xenbase" id="XB-GENE-29089723"/>
    </source>
</evidence>
<dbReference type="RefSeq" id="XP_012822619.2">
    <property type="nucleotide sequence ID" value="XM_012967165.3"/>
</dbReference>
<evidence type="ECO:0000313" key="1">
    <source>
        <dbReference type="Proteomes" id="UP000008143"/>
    </source>
</evidence>
<dbReference type="Proteomes" id="UP000008143">
    <property type="component" value="Chromosome 1"/>
</dbReference>
<dbReference type="OrthoDB" id="10643270at2759"/>
<organism evidence="1 2">
    <name type="scientific">Xenopus tropicalis</name>
    <name type="common">Western clawed frog</name>
    <name type="synonym">Silurana tropicalis</name>
    <dbReference type="NCBI Taxonomy" id="8364"/>
    <lineage>
        <taxon>Eukaryota</taxon>
        <taxon>Metazoa</taxon>
        <taxon>Chordata</taxon>
        <taxon>Craniata</taxon>
        <taxon>Vertebrata</taxon>
        <taxon>Euteleostomi</taxon>
        <taxon>Amphibia</taxon>
        <taxon>Batrachia</taxon>
        <taxon>Anura</taxon>
        <taxon>Pipoidea</taxon>
        <taxon>Pipidae</taxon>
        <taxon>Xenopodinae</taxon>
        <taxon>Xenopus</taxon>
        <taxon>Silurana</taxon>
    </lineage>
</organism>
<gene>
    <name evidence="2 3" type="primary">LOC105947813</name>
</gene>
<reference evidence="2" key="1">
    <citation type="submission" date="2025-08" db="UniProtKB">
        <authorList>
            <consortium name="RefSeq"/>
        </authorList>
    </citation>
    <scope>IDENTIFICATION</scope>
    <source>
        <strain evidence="2">Nigerian</strain>
        <tissue evidence="2">Liver and blood</tissue>
    </source>
</reference>
<proteinExistence type="predicted"/>
<dbReference type="AlphaFoldDB" id="A0A8J0SJE3"/>
<protein>
    <submittedName>
        <fullName evidence="2">Uncharacterized protein LOC105947813</fullName>
    </submittedName>
</protein>
<sequence length="498" mass="56973">MQQKSDNLYVKRSVSHVSKPVEVTTKKTRLGHSIANTNMALLNKAAKKQSFNNHNWYTWYTHQTDFWHKLQGTIQNIIIDVTALLGLPSKNELLSKVTELSEKLAMYNINKTFIHGVELLPQTIVGDAHSLLSSFVPTPLPTNNANDTVTWLIAQCRFCCGLRYVIHSVLNEFQCLVSMSDERMRSVMASKLKTRYTAVSNVFRCGLREMIGKGLKTKRVRYLQHKKNVKYRSKTVKKAIKMLRSLRRTVPDKRRHCKPYCSVSGSRIASTVNQNINPDTVMPGSSSTVPVKEIMQSHIQYSPVVHQNAISNTPNEIPVQNEAHDQNNGREASVYLEHINRFQKSRREYYEHFRFVNLEKMPSCKDSVHSVHGAIQGLLNGMMPDIGHHDLIQLRLDGDGLSNPLYSIKRSKDSFNAESFLNDVSKLLQSNTELLGNGTLRLVVSIVKNRVGGVISRRRVRSTPYSRIIAKKKRWLFDLHNENLIQEIDFCRTSFVQW</sequence>
<dbReference type="AGR" id="Xenbase:XB-GENE-29089723"/>
<dbReference type="Xenbase" id="XB-GENE-29089723">
    <property type="gene designation" value="LOC105947813"/>
</dbReference>
<name>A0A8J0SJE3_XENTR</name>
<keyword evidence="1" id="KW-1185">Reference proteome</keyword>
<evidence type="ECO:0000313" key="2">
    <source>
        <dbReference type="RefSeq" id="XP_012822619.2"/>
    </source>
</evidence>
<dbReference type="KEGG" id="xtr:105947813"/>
<accession>A0A8J0SJE3</accession>
<dbReference type="GeneID" id="105947813"/>